<feature type="region of interest" description="Disordered" evidence="5">
    <location>
        <begin position="1"/>
        <end position="20"/>
    </location>
</feature>
<feature type="transmembrane region" description="Helical" evidence="6">
    <location>
        <begin position="299"/>
        <end position="320"/>
    </location>
</feature>
<keyword evidence="3 6" id="KW-1133">Transmembrane helix</keyword>
<evidence type="ECO:0000313" key="9">
    <source>
        <dbReference type="Proteomes" id="UP000283383"/>
    </source>
</evidence>
<dbReference type="Pfam" id="PF14378">
    <property type="entry name" value="PAP2_3"/>
    <property type="match status" value="1"/>
</dbReference>
<feature type="transmembrane region" description="Helical" evidence="6">
    <location>
        <begin position="240"/>
        <end position="258"/>
    </location>
</feature>
<feature type="transmembrane region" description="Helical" evidence="6">
    <location>
        <begin position="332"/>
        <end position="352"/>
    </location>
</feature>
<gene>
    <name evidence="8" type="ORF">GcM3_058020</name>
</gene>
<keyword evidence="4 6" id="KW-0472">Membrane</keyword>
<dbReference type="InterPro" id="IPR026841">
    <property type="entry name" value="Aur1/Ipt1"/>
</dbReference>
<dbReference type="EMBL" id="MCBQ01005889">
    <property type="protein sequence ID" value="RKF79073.1"/>
    <property type="molecule type" value="Genomic_DNA"/>
</dbReference>
<evidence type="ECO:0000256" key="6">
    <source>
        <dbReference type="SAM" id="Phobius"/>
    </source>
</evidence>
<feature type="transmembrane region" description="Helical" evidence="6">
    <location>
        <begin position="358"/>
        <end position="385"/>
    </location>
</feature>
<dbReference type="InterPro" id="IPR052185">
    <property type="entry name" value="IPC_Synthase-Related"/>
</dbReference>
<name>A0A420IX62_9PEZI</name>
<evidence type="ECO:0000256" key="3">
    <source>
        <dbReference type="ARBA" id="ARBA00022989"/>
    </source>
</evidence>
<evidence type="ECO:0000256" key="1">
    <source>
        <dbReference type="ARBA" id="ARBA00004141"/>
    </source>
</evidence>
<dbReference type="AlphaFoldDB" id="A0A420IX62"/>
<evidence type="ECO:0000313" key="8">
    <source>
        <dbReference type="EMBL" id="RKF79073.1"/>
    </source>
</evidence>
<dbReference type="PANTHER" id="PTHR31310:SF10">
    <property type="entry name" value="INOSITOLPHOSPHOTRANSFERASE AUR1_IPT1 DOMAIN-CONTAINING PROTEIN"/>
    <property type="match status" value="1"/>
</dbReference>
<evidence type="ECO:0000256" key="5">
    <source>
        <dbReference type="SAM" id="MobiDB-lite"/>
    </source>
</evidence>
<feature type="transmembrane region" description="Helical" evidence="6">
    <location>
        <begin position="209"/>
        <end position="228"/>
    </location>
</feature>
<accession>A0A420IX62</accession>
<organism evidence="8 9">
    <name type="scientific">Golovinomyces cichoracearum</name>
    <dbReference type="NCBI Taxonomy" id="62708"/>
    <lineage>
        <taxon>Eukaryota</taxon>
        <taxon>Fungi</taxon>
        <taxon>Dikarya</taxon>
        <taxon>Ascomycota</taxon>
        <taxon>Pezizomycotina</taxon>
        <taxon>Leotiomycetes</taxon>
        <taxon>Erysiphales</taxon>
        <taxon>Erysiphaceae</taxon>
        <taxon>Golovinomyces</taxon>
    </lineage>
</organism>
<keyword evidence="2 6" id="KW-0812">Transmembrane</keyword>
<dbReference type="Proteomes" id="UP000283383">
    <property type="component" value="Unassembled WGS sequence"/>
</dbReference>
<reference evidence="8 9" key="1">
    <citation type="journal article" date="2018" name="BMC Genomics">
        <title>Comparative genome analyses reveal sequence features reflecting distinct modes of host-adaptation between dicot and monocot powdery mildew.</title>
        <authorList>
            <person name="Wu Y."/>
            <person name="Ma X."/>
            <person name="Pan Z."/>
            <person name="Kale S.D."/>
            <person name="Song Y."/>
            <person name="King H."/>
            <person name="Zhang Q."/>
            <person name="Presley C."/>
            <person name="Deng X."/>
            <person name="Wei C.I."/>
            <person name="Xiao S."/>
        </authorList>
    </citation>
    <scope>NUCLEOTIDE SEQUENCE [LARGE SCALE GENOMIC DNA]</scope>
    <source>
        <strain evidence="8">UMSG3</strain>
    </source>
</reference>
<comment type="caution">
    <text evidence="8">The sequence shown here is derived from an EMBL/GenBank/DDBJ whole genome shotgun (WGS) entry which is preliminary data.</text>
</comment>
<dbReference type="GO" id="GO:0016020">
    <property type="term" value="C:membrane"/>
    <property type="evidence" value="ECO:0007669"/>
    <property type="project" value="UniProtKB-SubCell"/>
</dbReference>
<feature type="transmembrane region" description="Helical" evidence="6">
    <location>
        <begin position="133"/>
        <end position="154"/>
    </location>
</feature>
<feature type="domain" description="Inositolphosphotransferase Aur1/Ipt1" evidence="7">
    <location>
        <begin position="186"/>
        <end position="313"/>
    </location>
</feature>
<comment type="subcellular location">
    <subcellularLocation>
        <location evidence="1">Membrane</location>
        <topology evidence="1">Multi-pass membrane protein</topology>
    </subcellularLocation>
</comment>
<evidence type="ECO:0000256" key="4">
    <source>
        <dbReference type="ARBA" id="ARBA00023136"/>
    </source>
</evidence>
<evidence type="ECO:0000259" key="7">
    <source>
        <dbReference type="Pfam" id="PF14378"/>
    </source>
</evidence>
<proteinExistence type="predicted"/>
<feature type="transmembrane region" description="Helical" evidence="6">
    <location>
        <begin position="25"/>
        <end position="44"/>
    </location>
</feature>
<sequence length="419" mass="48795">MSSIKTSSNMPYEEPQWSSSPAWKLPGWAEPLMVASILIISMIFTRRKNFSIFGNQNFKNYPRDKDNNDLLASECMLVNDFSENCSADNLYQNNQRKKGYFCGFITIENKNSGRFSQNLHSRILRKFPFLLEMFYWIITYAFYRCTAILSQAIFSKTGIWDVARDHALSILEFEHFSLLSFLWPVHERDVQQWFMRNHQAFLTVLNRSYALIHIPGTVGFIAWYYYAAPSHAVFATVRRTMTLTNLLAFSIFIMYPCMPPRLLPREYGFLDSVGRNNSESIWMSGKYVNSLAAMPSMHFGYAFCIGCTMMYHSGIFQALLKSGEQRSLKITWTIFYILFAIWYPSWIFITIIATANHYYMDVCVAIAVVIIAFFCNRVLIVLLPLENHLLRILRLEKPRPTTGIQLMDDRLPYHFHTGS</sequence>
<dbReference type="PANTHER" id="PTHR31310">
    <property type="match status" value="1"/>
</dbReference>
<protein>
    <submittedName>
        <fullName evidence="8">Putative integral membrane protein</fullName>
    </submittedName>
</protein>
<evidence type="ECO:0000256" key="2">
    <source>
        <dbReference type="ARBA" id="ARBA00022692"/>
    </source>
</evidence>
<keyword evidence="9" id="KW-1185">Reference proteome</keyword>
<dbReference type="CDD" id="cd03386">
    <property type="entry name" value="PAP2_Aur1_like"/>
    <property type="match status" value="1"/>
</dbReference>